<dbReference type="EMBL" id="KE747815">
    <property type="protein sequence ID" value="RMZ68373.1"/>
    <property type="molecule type" value="Genomic_DNA"/>
</dbReference>
<evidence type="ECO:0000256" key="1">
    <source>
        <dbReference type="SAM" id="SignalP"/>
    </source>
</evidence>
<feature type="chain" id="PRO_5018278145" evidence="1">
    <location>
        <begin position="23"/>
        <end position="214"/>
    </location>
</feature>
<name>A0A3M7M1K9_9PLEO</name>
<dbReference type="Proteomes" id="UP000265663">
    <property type="component" value="Unassembled WGS sequence"/>
</dbReference>
<evidence type="ECO:0000259" key="2">
    <source>
        <dbReference type="Pfam" id="PF18457"/>
    </source>
</evidence>
<gene>
    <name evidence="3" type="ORF">GMOD_00009999</name>
</gene>
<organism evidence="3 4">
    <name type="scientific">Pyrenophora seminiperda CCB06</name>
    <dbReference type="NCBI Taxonomy" id="1302712"/>
    <lineage>
        <taxon>Eukaryota</taxon>
        <taxon>Fungi</taxon>
        <taxon>Dikarya</taxon>
        <taxon>Ascomycota</taxon>
        <taxon>Pezizomycotina</taxon>
        <taxon>Dothideomycetes</taxon>
        <taxon>Pleosporomycetidae</taxon>
        <taxon>Pleosporales</taxon>
        <taxon>Pleosporineae</taxon>
        <taxon>Pleosporaceae</taxon>
        <taxon>Pyrenophora</taxon>
    </lineage>
</organism>
<evidence type="ECO:0000313" key="3">
    <source>
        <dbReference type="EMBL" id="RMZ68373.1"/>
    </source>
</evidence>
<sequence length="214" mass="23390">MHATKLSQLLFYLCCLLPLAACITKRSAKIQVKNNTPYDISGVGLAHMYSDVYSGTKTWETIPAGGTSDALTVHYNTGFLTTGRDWWAISWHNANEAIAHDSMSQCYSNPNNFRDFMDFLESVGPNAIAVALEAVGIAQPELEKVAEVAGIAADTLCKLMLNSAKTDGFKQHILREDEGVVTTIQINGDKTINFLSVSGRSDTVWDVRTQDLGL</sequence>
<dbReference type="Pfam" id="PF18457">
    <property type="entry name" value="PUD1_2"/>
    <property type="match status" value="1"/>
</dbReference>
<reference evidence="3 4" key="1">
    <citation type="journal article" date="2014" name="PLoS ONE">
        <title>De novo Genome Assembly of the Fungal Plant Pathogen Pyrenophora semeniperda.</title>
        <authorList>
            <person name="Soliai M.M."/>
            <person name="Meyer S.E."/>
            <person name="Udall J.A."/>
            <person name="Elzinga D.E."/>
            <person name="Hermansen R.A."/>
            <person name="Bodily P.M."/>
            <person name="Hart A.A."/>
            <person name="Coleman C.E."/>
        </authorList>
    </citation>
    <scope>NUCLEOTIDE SEQUENCE [LARGE SCALE GENOMIC DNA]</scope>
    <source>
        <strain evidence="3 4">CCB06</strain>
        <tissue evidence="3">Mycelium</tissue>
    </source>
</reference>
<keyword evidence="1" id="KW-0732">Signal</keyword>
<keyword evidence="3" id="KW-0472">Membrane</keyword>
<dbReference type="InterPro" id="IPR041157">
    <property type="entry name" value="PUD1/2"/>
</dbReference>
<proteinExistence type="predicted"/>
<feature type="domain" description="Up-regulated in Daf-2" evidence="2">
    <location>
        <begin position="24"/>
        <end position="205"/>
    </location>
</feature>
<keyword evidence="3" id="KW-0812">Transmembrane</keyword>
<dbReference type="Gene3D" id="2.60.40.3820">
    <property type="match status" value="1"/>
</dbReference>
<evidence type="ECO:0000313" key="4">
    <source>
        <dbReference type="Proteomes" id="UP000265663"/>
    </source>
</evidence>
<dbReference type="OrthoDB" id="5785880at2759"/>
<accession>A0A3M7M1K9</accession>
<protein>
    <submittedName>
        <fullName evidence="3">Transmembrane amino acid transporter family</fullName>
    </submittedName>
</protein>
<dbReference type="PANTHER" id="PTHR31557">
    <property type="entry name" value="5C820-RELATED-RELATED"/>
    <property type="match status" value="1"/>
</dbReference>
<dbReference type="AlphaFoldDB" id="A0A3M7M1K9"/>
<dbReference type="PANTHER" id="PTHR31557:SF1">
    <property type="entry name" value="UP-REGULATED IN DAF-2 DOMAIN-CONTAINING PROTEIN"/>
    <property type="match status" value="1"/>
</dbReference>
<keyword evidence="4" id="KW-1185">Reference proteome</keyword>
<feature type="signal peptide" evidence="1">
    <location>
        <begin position="1"/>
        <end position="22"/>
    </location>
</feature>